<organism evidence="10 11">
    <name type="scientific">Faecalibacterium prausnitzii</name>
    <dbReference type="NCBI Taxonomy" id="853"/>
    <lineage>
        <taxon>Bacteria</taxon>
        <taxon>Bacillati</taxon>
        <taxon>Bacillota</taxon>
        <taxon>Clostridia</taxon>
        <taxon>Eubacteriales</taxon>
        <taxon>Oscillospiraceae</taxon>
        <taxon>Faecalibacterium</taxon>
    </lineage>
</organism>
<reference evidence="10 11" key="1">
    <citation type="submission" date="2019-07" db="EMBL/GenBank/DDBJ databases">
        <authorList>
            <person name="Hibberd C M."/>
            <person name="Gehrig L. J."/>
            <person name="Chang H.-W."/>
            <person name="Venkatesh S."/>
        </authorList>
    </citation>
    <scope>NUCLEOTIDE SEQUENCE [LARGE SCALE GENOMIC DNA]</scope>
    <source>
        <strain evidence="10">Faecalibacterium_prausnitzii_JG_BgPS064</strain>
    </source>
</reference>
<evidence type="ECO:0000256" key="6">
    <source>
        <dbReference type="ARBA" id="ARBA00050776"/>
    </source>
</evidence>
<dbReference type="PANTHER" id="PTHR43586:SF8">
    <property type="entry name" value="CYSTEINE DESULFURASE 1, CHLOROPLASTIC"/>
    <property type="match status" value="1"/>
</dbReference>
<dbReference type="Pfam" id="PF00266">
    <property type="entry name" value="Aminotran_5"/>
    <property type="match status" value="1"/>
</dbReference>
<comment type="cofactor">
    <cofactor evidence="1 7">
        <name>pyridoxal 5'-phosphate</name>
        <dbReference type="ChEBI" id="CHEBI:597326"/>
    </cofactor>
</comment>
<keyword evidence="11" id="KW-1185">Reference proteome</keyword>
<dbReference type="GO" id="GO:0030170">
    <property type="term" value="F:pyridoxal phosphate binding"/>
    <property type="evidence" value="ECO:0007669"/>
    <property type="project" value="UniProtKB-UniRule"/>
</dbReference>
<protein>
    <recommendedName>
        <fullName evidence="3 8">Cysteine desulfurase</fullName>
        <ecNumber evidence="3 8">2.8.1.7</ecNumber>
    </recommendedName>
</protein>
<comment type="catalytic activity">
    <reaction evidence="6 8">
        <text>(sulfur carrier)-H + L-cysteine = (sulfur carrier)-SH + L-alanine</text>
        <dbReference type="Rhea" id="RHEA:43892"/>
        <dbReference type="Rhea" id="RHEA-COMP:14737"/>
        <dbReference type="Rhea" id="RHEA-COMP:14739"/>
        <dbReference type="ChEBI" id="CHEBI:29917"/>
        <dbReference type="ChEBI" id="CHEBI:35235"/>
        <dbReference type="ChEBI" id="CHEBI:57972"/>
        <dbReference type="ChEBI" id="CHEBI:64428"/>
        <dbReference type="EC" id="2.8.1.7"/>
    </reaction>
</comment>
<evidence type="ECO:0000256" key="5">
    <source>
        <dbReference type="ARBA" id="ARBA00022898"/>
    </source>
</evidence>
<proteinExistence type="inferred from homology"/>
<evidence type="ECO:0000256" key="4">
    <source>
        <dbReference type="ARBA" id="ARBA00022679"/>
    </source>
</evidence>
<accession>A0A564TED9</accession>
<dbReference type="PIRSF" id="PIRSF005572">
    <property type="entry name" value="NifS"/>
    <property type="match status" value="1"/>
</dbReference>
<keyword evidence="4 8" id="KW-0808">Transferase</keyword>
<evidence type="ECO:0000313" key="10">
    <source>
        <dbReference type="EMBL" id="VUX04971.1"/>
    </source>
</evidence>
<gene>
    <name evidence="10" type="primary">sufS</name>
    <name evidence="10" type="ORF">FPPS064S07_02646</name>
</gene>
<dbReference type="InterPro" id="IPR015421">
    <property type="entry name" value="PyrdxlP-dep_Trfase_major"/>
</dbReference>
<evidence type="ECO:0000256" key="1">
    <source>
        <dbReference type="ARBA" id="ARBA00001933"/>
    </source>
</evidence>
<feature type="domain" description="Aminotransferase class V" evidence="9">
    <location>
        <begin position="26"/>
        <end position="396"/>
    </location>
</feature>
<dbReference type="InterPro" id="IPR015422">
    <property type="entry name" value="PyrdxlP-dep_Trfase_small"/>
</dbReference>
<dbReference type="RefSeq" id="WP_158398595.1">
    <property type="nucleotide sequence ID" value="NZ_CABHMY010000092.1"/>
</dbReference>
<dbReference type="EMBL" id="CABHMY010000092">
    <property type="protein sequence ID" value="VUX04971.1"/>
    <property type="molecule type" value="Genomic_DNA"/>
</dbReference>
<dbReference type="PROSITE" id="PS00595">
    <property type="entry name" value="AA_TRANSFER_CLASS_5"/>
    <property type="match status" value="1"/>
</dbReference>
<dbReference type="Proteomes" id="UP000406184">
    <property type="component" value="Unassembled WGS sequence"/>
</dbReference>
<evidence type="ECO:0000259" key="9">
    <source>
        <dbReference type="Pfam" id="PF00266"/>
    </source>
</evidence>
<dbReference type="GO" id="GO:0031071">
    <property type="term" value="F:cysteine desulfurase activity"/>
    <property type="evidence" value="ECO:0007669"/>
    <property type="project" value="UniProtKB-UniRule"/>
</dbReference>
<comment type="function">
    <text evidence="8">Catalyzes the removal of elemental sulfur and selenium atoms from L-cysteine, L-cystine, L-selenocysteine, and L-selenocystine to produce L-alanine.</text>
</comment>
<dbReference type="InterPro" id="IPR015424">
    <property type="entry name" value="PyrdxlP-dep_Trfase"/>
</dbReference>
<dbReference type="InterPro" id="IPR020578">
    <property type="entry name" value="Aminotrans_V_PyrdxlP_BS"/>
</dbReference>
<dbReference type="Gene3D" id="3.90.1150.10">
    <property type="entry name" value="Aspartate Aminotransferase, domain 1"/>
    <property type="match status" value="1"/>
</dbReference>
<dbReference type="SUPFAM" id="SSF53383">
    <property type="entry name" value="PLP-dependent transferases"/>
    <property type="match status" value="1"/>
</dbReference>
<sequence>MPNEFNDTWRRDFPILAADENGQRLVYLDSAATTQHPVQVLDAVTNYYKNNNANPHRGVYELAMRATDAHEGARHRVAQFFHAEDDEIVFTQNTTESLNLVAYSYGLHFLHAGDEIVLSVAEHHSNLVPWQRVAQATGAKLVYLYPGPDGRLTTDELDKKITAKTRLVAIAMVSNVLGLRAPVEEIVTRAHAVGAVVVLDCAQAAPHMPVDVKRLDVDFAACSAHKLYAPMGMGALYARAELLEKMPPFLSGGDMISTVHEQSATWAEGPRKFEAGTRNVGGEVGFAAALDYMNHIGWDAMMQHEHALLDRMLKGMAALPWLTVYGEPVADGRFGVVSFNVKEVHPHDVATILDAGGVAIRAGHHCAQPLMEYLGIGSCCRASLALYNTEEDVDALLNNLENVRKVMGL</sequence>
<dbReference type="PANTHER" id="PTHR43586">
    <property type="entry name" value="CYSTEINE DESULFURASE"/>
    <property type="match status" value="1"/>
</dbReference>
<dbReference type="InterPro" id="IPR000192">
    <property type="entry name" value="Aminotrans_V_dom"/>
</dbReference>
<dbReference type="InterPro" id="IPR016454">
    <property type="entry name" value="Cysteine_dSase"/>
</dbReference>
<dbReference type="CDD" id="cd06453">
    <property type="entry name" value="SufS_like"/>
    <property type="match status" value="1"/>
</dbReference>
<comment type="similarity">
    <text evidence="2 8">Belongs to the class-V pyridoxal-phosphate-dependent aminotransferase family. Csd subfamily.</text>
</comment>
<dbReference type="GO" id="GO:0006534">
    <property type="term" value="P:cysteine metabolic process"/>
    <property type="evidence" value="ECO:0007669"/>
    <property type="project" value="UniProtKB-UniRule"/>
</dbReference>
<name>A0A564TED9_9FIRM</name>
<dbReference type="AlphaFoldDB" id="A0A564TED9"/>
<dbReference type="InterPro" id="IPR010970">
    <property type="entry name" value="Cys_dSase_SufS"/>
</dbReference>
<evidence type="ECO:0000256" key="2">
    <source>
        <dbReference type="ARBA" id="ARBA00010447"/>
    </source>
</evidence>
<dbReference type="NCBIfam" id="TIGR01979">
    <property type="entry name" value="sufS"/>
    <property type="match status" value="1"/>
</dbReference>
<evidence type="ECO:0000256" key="3">
    <source>
        <dbReference type="ARBA" id="ARBA00012239"/>
    </source>
</evidence>
<evidence type="ECO:0000313" key="11">
    <source>
        <dbReference type="Proteomes" id="UP000406184"/>
    </source>
</evidence>
<dbReference type="Gene3D" id="3.40.640.10">
    <property type="entry name" value="Type I PLP-dependent aspartate aminotransferase-like (Major domain)"/>
    <property type="match status" value="1"/>
</dbReference>
<evidence type="ECO:0000256" key="8">
    <source>
        <dbReference type="RuleBase" id="RU004506"/>
    </source>
</evidence>
<dbReference type="EC" id="2.8.1.7" evidence="3 8"/>
<keyword evidence="5 8" id="KW-0663">Pyridoxal phosphate</keyword>
<evidence type="ECO:0000256" key="7">
    <source>
        <dbReference type="RuleBase" id="RU004504"/>
    </source>
</evidence>